<feature type="region of interest" description="Disordered" evidence="1">
    <location>
        <begin position="1"/>
        <end position="41"/>
    </location>
</feature>
<proteinExistence type="predicted"/>
<sequence length="413" mass="45819">MSSYRGSYRGLHGGRGGGSWRGGADLSRAGPPHIVSPPKPLGPTIDSINIKTLLVEEDAPTIKDVEYVASYNWISGKSPVILVPGSPPAWTPPATDPQLKPDSEDVFRDINAAQYASYPMEPTFRSLQAMQPHYDLQAVDIVGCGSTIGNLLRFAGSESRTFRFDIDVIGDTVLFIRRESSPTELITDLRGYGHTFPEAYTTWDSEVRSSCSHQRIIQYEFGGLNFLVRTETDGYVKETDAKAPSSLAKSRGQLPLDDALGTMAVSSTEVAQDQGLQLKTQGMRVRQDQIFDIKTRASYKPFDMNEILPRLWVNQTSKFLIAYHQSGLFDKPEVEDARQEVIRWENGHSALLARFHAVVKRIVDVVRDSDQQQCEVSWDGQGPLCVTKQIGEGRRALPSDLLHLLNPPIGDRS</sequence>
<reference evidence="3" key="1">
    <citation type="submission" date="2017-03" db="EMBL/GenBank/DDBJ databases">
        <authorList>
            <person name="Sharma R."/>
            <person name="Thines M."/>
        </authorList>
    </citation>
    <scope>NUCLEOTIDE SEQUENCE [LARGE SCALE GENOMIC DNA]</scope>
</reference>
<name>A0A1W5D873_9LECA</name>
<dbReference type="EMBL" id="FWEW01003479">
    <property type="protein sequence ID" value="SLM39231.1"/>
    <property type="molecule type" value="Genomic_DNA"/>
</dbReference>
<evidence type="ECO:0000313" key="3">
    <source>
        <dbReference type="Proteomes" id="UP000192927"/>
    </source>
</evidence>
<dbReference type="PANTHER" id="PTHR35179:SF2">
    <property type="entry name" value="START DOMAIN-CONTAINING PROTEIN"/>
    <property type="match status" value="1"/>
</dbReference>
<evidence type="ECO:0000256" key="1">
    <source>
        <dbReference type="SAM" id="MobiDB-lite"/>
    </source>
</evidence>
<evidence type="ECO:0008006" key="4">
    <source>
        <dbReference type="Google" id="ProtNLM"/>
    </source>
</evidence>
<feature type="compositionally biased region" description="Gly residues" evidence="1">
    <location>
        <begin position="11"/>
        <end position="21"/>
    </location>
</feature>
<dbReference type="AlphaFoldDB" id="A0A1W5D873"/>
<dbReference type="PANTHER" id="PTHR35179">
    <property type="entry name" value="PROTEIN CBG02620"/>
    <property type="match status" value="1"/>
</dbReference>
<accession>A0A1W5D873</accession>
<evidence type="ECO:0000313" key="2">
    <source>
        <dbReference type="EMBL" id="SLM39231.1"/>
    </source>
</evidence>
<organism evidence="2 3">
    <name type="scientific">Lasallia pustulata</name>
    <dbReference type="NCBI Taxonomy" id="136370"/>
    <lineage>
        <taxon>Eukaryota</taxon>
        <taxon>Fungi</taxon>
        <taxon>Dikarya</taxon>
        <taxon>Ascomycota</taxon>
        <taxon>Pezizomycotina</taxon>
        <taxon>Lecanoromycetes</taxon>
        <taxon>OSLEUM clade</taxon>
        <taxon>Umbilicariomycetidae</taxon>
        <taxon>Umbilicariales</taxon>
        <taxon>Umbilicariaceae</taxon>
        <taxon>Lasallia</taxon>
    </lineage>
</organism>
<feature type="compositionally biased region" description="Low complexity" evidence="1">
    <location>
        <begin position="1"/>
        <end position="10"/>
    </location>
</feature>
<keyword evidence="3" id="KW-1185">Reference proteome</keyword>
<dbReference type="Proteomes" id="UP000192927">
    <property type="component" value="Unassembled WGS sequence"/>
</dbReference>
<protein>
    <recommendedName>
        <fullName evidence="4">Geranylgeranyl pyrophosphate synthetase</fullName>
    </recommendedName>
</protein>